<organism evidence="2 3">
    <name type="scientific">Flavobacterium jumunjinense</name>
    <dbReference type="NCBI Taxonomy" id="998845"/>
    <lineage>
        <taxon>Bacteria</taxon>
        <taxon>Pseudomonadati</taxon>
        <taxon>Bacteroidota</taxon>
        <taxon>Flavobacteriia</taxon>
        <taxon>Flavobacteriales</taxon>
        <taxon>Flavobacteriaceae</taxon>
        <taxon>Flavobacterium</taxon>
    </lineage>
</organism>
<comment type="caution">
    <text evidence="2">The sequence shown here is derived from an EMBL/GenBank/DDBJ whole genome shotgun (WGS) entry which is preliminary data.</text>
</comment>
<protein>
    <recommendedName>
        <fullName evidence="4">Bacteriocin</fullName>
    </recommendedName>
</protein>
<name>A0ABV5GUH5_9FLAO</name>
<dbReference type="EMBL" id="JBHMEY010000096">
    <property type="protein sequence ID" value="MFB9098909.1"/>
    <property type="molecule type" value="Genomic_DNA"/>
</dbReference>
<dbReference type="RefSeq" id="WP_236457246.1">
    <property type="nucleotide sequence ID" value="NZ_CBCSGE010000012.1"/>
</dbReference>
<sequence>MKIFKKEQLKVEVLTRKQLLVVVGGDDVTESTDSNGTPRTKDGTIVPPRN</sequence>
<accession>A0ABV5GUH5</accession>
<proteinExistence type="predicted"/>
<evidence type="ECO:0000256" key="1">
    <source>
        <dbReference type="SAM" id="MobiDB-lite"/>
    </source>
</evidence>
<gene>
    <name evidence="2" type="ORF">ACFFVF_20570</name>
</gene>
<feature type="region of interest" description="Disordered" evidence="1">
    <location>
        <begin position="25"/>
        <end position="50"/>
    </location>
</feature>
<evidence type="ECO:0000313" key="2">
    <source>
        <dbReference type="EMBL" id="MFB9098909.1"/>
    </source>
</evidence>
<evidence type="ECO:0000313" key="3">
    <source>
        <dbReference type="Proteomes" id="UP001589607"/>
    </source>
</evidence>
<dbReference type="Proteomes" id="UP001589607">
    <property type="component" value="Unassembled WGS sequence"/>
</dbReference>
<reference evidence="2 3" key="1">
    <citation type="submission" date="2024-09" db="EMBL/GenBank/DDBJ databases">
        <authorList>
            <person name="Sun Q."/>
            <person name="Mori K."/>
        </authorList>
    </citation>
    <scope>NUCLEOTIDE SEQUENCE [LARGE SCALE GENOMIC DNA]</scope>
    <source>
        <strain evidence="2 3">CECT 7955</strain>
    </source>
</reference>
<keyword evidence="3" id="KW-1185">Reference proteome</keyword>
<evidence type="ECO:0008006" key="4">
    <source>
        <dbReference type="Google" id="ProtNLM"/>
    </source>
</evidence>